<dbReference type="Gene3D" id="1.10.287.460">
    <property type="entry name" value="Peptidyl-prolyl cis-trans isomerase, FKBP-type, N-terminal domain"/>
    <property type="match status" value="1"/>
</dbReference>
<accession>A0ABQ6ET68</accession>
<dbReference type="EMBL" id="BSPW01000003">
    <property type="protein sequence ID" value="GLT16348.1"/>
    <property type="molecule type" value="Genomic_DNA"/>
</dbReference>
<comment type="similarity">
    <text evidence="2 6">Belongs to the FKBP-type PPIase family.</text>
</comment>
<feature type="domain" description="PPIase FKBP-type" evidence="8">
    <location>
        <begin position="167"/>
        <end position="252"/>
    </location>
</feature>
<evidence type="ECO:0000256" key="3">
    <source>
        <dbReference type="ARBA" id="ARBA00023110"/>
    </source>
</evidence>
<proteinExistence type="inferred from homology"/>
<dbReference type="InterPro" id="IPR036944">
    <property type="entry name" value="PPIase_FKBP_N_sf"/>
</dbReference>
<evidence type="ECO:0000313" key="9">
    <source>
        <dbReference type="EMBL" id="GLT16348.1"/>
    </source>
</evidence>
<comment type="caution">
    <text evidence="9">The sequence shown here is derived from an EMBL/GenBank/DDBJ whole genome shotgun (WGS) entry which is preliminary data.</text>
</comment>
<evidence type="ECO:0000256" key="1">
    <source>
        <dbReference type="ARBA" id="ARBA00000971"/>
    </source>
</evidence>
<dbReference type="Gene3D" id="3.10.50.40">
    <property type="match status" value="1"/>
</dbReference>
<keyword evidence="4 5" id="KW-0413">Isomerase</keyword>
<dbReference type="InterPro" id="IPR001179">
    <property type="entry name" value="PPIase_FKBP_dom"/>
</dbReference>
<evidence type="ECO:0000313" key="10">
    <source>
        <dbReference type="Proteomes" id="UP001157138"/>
    </source>
</evidence>
<dbReference type="EC" id="5.2.1.8" evidence="6"/>
<dbReference type="PANTHER" id="PTHR43811:SF19">
    <property type="entry name" value="39 KDA FK506-BINDING NUCLEAR PROTEIN"/>
    <property type="match status" value="1"/>
</dbReference>
<evidence type="ECO:0000256" key="5">
    <source>
        <dbReference type="PROSITE-ProRule" id="PRU00277"/>
    </source>
</evidence>
<dbReference type="Proteomes" id="UP001157138">
    <property type="component" value="Unassembled WGS sequence"/>
</dbReference>
<dbReference type="PROSITE" id="PS50059">
    <property type="entry name" value="FKBP_PPIASE"/>
    <property type="match status" value="1"/>
</dbReference>
<feature type="chain" id="PRO_5046345968" description="Peptidyl-prolyl cis-trans isomerase" evidence="7">
    <location>
        <begin position="18"/>
        <end position="262"/>
    </location>
</feature>
<dbReference type="SUPFAM" id="SSF54534">
    <property type="entry name" value="FKBP-like"/>
    <property type="match status" value="1"/>
</dbReference>
<dbReference type="RefSeq" id="WP_284190277.1">
    <property type="nucleotide sequence ID" value="NZ_BSPW01000003.1"/>
</dbReference>
<dbReference type="GO" id="GO:0016853">
    <property type="term" value="F:isomerase activity"/>
    <property type="evidence" value="ECO:0007669"/>
    <property type="project" value="UniProtKB-KW"/>
</dbReference>
<keyword evidence="3 5" id="KW-0697">Rotamase</keyword>
<feature type="signal peptide" evidence="7">
    <location>
        <begin position="1"/>
        <end position="17"/>
    </location>
</feature>
<evidence type="ECO:0000256" key="4">
    <source>
        <dbReference type="ARBA" id="ARBA00023235"/>
    </source>
</evidence>
<evidence type="ECO:0000256" key="6">
    <source>
        <dbReference type="RuleBase" id="RU003915"/>
    </source>
</evidence>
<evidence type="ECO:0000256" key="2">
    <source>
        <dbReference type="ARBA" id="ARBA00006577"/>
    </source>
</evidence>
<keyword evidence="10" id="KW-1185">Reference proteome</keyword>
<dbReference type="NCBIfam" id="NF008150">
    <property type="entry name" value="PRK10902.1"/>
    <property type="match status" value="1"/>
</dbReference>
<dbReference type="InterPro" id="IPR046357">
    <property type="entry name" value="PPIase_dom_sf"/>
</dbReference>
<evidence type="ECO:0000259" key="8">
    <source>
        <dbReference type="PROSITE" id="PS50059"/>
    </source>
</evidence>
<sequence>MKSIFKVSLLAATVMLAVGCQKDDETKADAAPAVDQAVVKTVEFKTDDDKAAYAIGVSFANYLNSSLDKPNEIGINLNKDLVLKGIEHVFEGKPELNEEETRTALESLDKRVAETMQKQSAEKAAEAKKAGDDFRNEFAKQEGVKKTESGLLYQVVTPAKGEHPKDTDTVQVHYKGTLIDGTQFDSSYDRGEPATFPLNRVISGWTEGVQLMPVGAKYKFVIPPELAYGEQDTPSIPANSTLVFEVELLKIDNAEEAEQAVQ</sequence>
<dbReference type="PANTHER" id="PTHR43811">
    <property type="entry name" value="FKBP-TYPE PEPTIDYL-PROLYL CIS-TRANS ISOMERASE FKPA"/>
    <property type="match status" value="1"/>
</dbReference>
<organism evidence="9 10">
    <name type="scientific">Vibrio zhanjiangensis</name>
    <dbReference type="NCBI Taxonomy" id="1046128"/>
    <lineage>
        <taxon>Bacteria</taxon>
        <taxon>Pseudomonadati</taxon>
        <taxon>Pseudomonadota</taxon>
        <taxon>Gammaproteobacteria</taxon>
        <taxon>Vibrionales</taxon>
        <taxon>Vibrionaceae</taxon>
        <taxon>Vibrio</taxon>
    </lineage>
</organism>
<protein>
    <recommendedName>
        <fullName evidence="6">Peptidyl-prolyl cis-trans isomerase</fullName>
        <ecNumber evidence="6">5.2.1.8</ecNumber>
    </recommendedName>
</protein>
<dbReference type="Pfam" id="PF00254">
    <property type="entry name" value="FKBP_C"/>
    <property type="match status" value="1"/>
</dbReference>
<keyword evidence="7" id="KW-0732">Signal</keyword>
<dbReference type="PROSITE" id="PS51257">
    <property type="entry name" value="PROKAR_LIPOPROTEIN"/>
    <property type="match status" value="1"/>
</dbReference>
<name>A0ABQ6ET68_9VIBR</name>
<comment type="catalytic activity">
    <reaction evidence="1 5 6">
        <text>[protein]-peptidylproline (omega=180) = [protein]-peptidylproline (omega=0)</text>
        <dbReference type="Rhea" id="RHEA:16237"/>
        <dbReference type="Rhea" id="RHEA-COMP:10747"/>
        <dbReference type="Rhea" id="RHEA-COMP:10748"/>
        <dbReference type="ChEBI" id="CHEBI:83833"/>
        <dbReference type="ChEBI" id="CHEBI:83834"/>
        <dbReference type="EC" id="5.2.1.8"/>
    </reaction>
</comment>
<dbReference type="Pfam" id="PF01346">
    <property type="entry name" value="FKBP_N"/>
    <property type="match status" value="1"/>
</dbReference>
<evidence type="ECO:0000256" key="7">
    <source>
        <dbReference type="SAM" id="SignalP"/>
    </source>
</evidence>
<dbReference type="InterPro" id="IPR000774">
    <property type="entry name" value="PPIase_FKBP_N"/>
</dbReference>
<reference evidence="10" key="1">
    <citation type="journal article" date="2019" name="Int. J. Syst. Evol. Microbiol.">
        <title>The Global Catalogue of Microorganisms (GCM) 10K type strain sequencing project: providing services to taxonomists for standard genome sequencing and annotation.</title>
        <authorList>
            <consortium name="The Broad Institute Genomics Platform"/>
            <consortium name="The Broad Institute Genome Sequencing Center for Infectious Disease"/>
            <person name="Wu L."/>
            <person name="Ma J."/>
        </authorList>
    </citation>
    <scope>NUCLEOTIDE SEQUENCE [LARGE SCALE GENOMIC DNA]</scope>
    <source>
        <strain evidence="10">NBRC 108723</strain>
    </source>
</reference>
<gene>
    <name evidence="9" type="ORF">GCM10007938_01240</name>
</gene>